<comment type="caution">
    <text evidence="2">The sequence shown here is derived from an EMBL/GenBank/DDBJ whole genome shotgun (WGS) entry which is preliminary data.</text>
</comment>
<evidence type="ECO:0000313" key="3">
    <source>
        <dbReference type="Proteomes" id="UP000034196"/>
    </source>
</evidence>
<sequence>MRGFRIRGTRWGGWWLVIGVALGVSTLSWVSRLLPGVVGGAVVAVGATVGAALTQRGQHLVEETVRQRTEFTSRLLVDHRGKPPRVADVDDLIELGVHPAAPKAGSRAGADQGVSVVQVPPFVRRDRSDDLEEALRAHRFVLVVGESTAGKSRAAFEAVKAVLPEAVLVGNHPLTRDTRARLDHPDAEIWLYDAPSCSPRVCGRGDIATTSGTGARGSGGGCRALTREVHSRADAQEAYGVMTTRPMAGPARCRYADRTLPCIPGRRA</sequence>
<keyword evidence="1" id="KW-1133">Transmembrane helix</keyword>
<keyword evidence="1" id="KW-0812">Transmembrane</keyword>
<gene>
    <name evidence="2" type="ORF">WN71_032885</name>
</gene>
<keyword evidence="1" id="KW-0472">Membrane</keyword>
<reference evidence="2" key="1">
    <citation type="submission" date="2016-10" db="EMBL/GenBank/DDBJ databases">
        <title>Genome sequence of Streptomyces mangrovisoli MUSC 149.</title>
        <authorList>
            <person name="Lee L.-H."/>
            <person name="Ser H.-L."/>
        </authorList>
    </citation>
    <scope>NUCLEOTIDE SEQUENCE [LARGE SCALE GENOMIC DNA]</scope>
    <source>
        <strain evidence="2">MUSC 149</strain>
    </source>
</reference>
<name>A0A1J4NPV0_9ACTN</name>
<dbReference type="EMBL" id="LAVA02000097">
    <property type="protein sequence ID" value="OIJ63620.1"/>
    <property type="molecule type" value="Genomic_DNA"/>
</dbReference>
<protein>
    <submittedName>
        <fullName evidence="2">Uncharacterized protein</fullName>
    </submittedName>
</protein>
<evidence type="ECO:0000256" key="1">
    <source>
        <dbReference type="SAM" id="Phobius"/>
    </source>
</evidence>
<evidence type="ECO:0000313" key="2">
    <source>
        <dbReference type="EMBL" id="OIJ63620.1"/>
    </source>
</evidence>
<accession>A0A1J4NPV0</accession>
<keyword evidence="3" id="KW-1185">Reference proteome</keyword>
<organism evidence="2 3">
    <name type="scientific">Streptomyces mangrovisoli</name>
    <dbReference type="NCBI Taxonomy" id="1428628"/>
    <lineage>
        <taxon>Bacteria</taxon>
        <taxon>Bacillati</taxon>
        <taxon>Actinomycetota</taxon>
        <taxon>Actinomycetes</taxon>
        <taxon>Kitasatosporales</taxon>
        <taxon>Streptomycetaceae</taxon>
        <taxon>Streptomyces</taxon>
    </lineage>
</organism>
<proteinExistence type="predicted"/>
<dbReference type="AlphaFoldDB" id="A0A1J4NPV0"/>
<feature type="transmembrane region" description="Helical" evidence="1">
    <location>
        <begin position="12"/>
        <end position="30"/>
    </location>
</feature>
<dbReference type="STRING" id="1428628.WN71_032885"/>
<dbReference type="Proteomes" id="UP000034196">
    <property type="component" value="Unassembled WGS sequence"/>
</dbReference>